<dbReference type="Pfam" id="PF00413">
    <property type="entry name" value="Peptidase_M10"/>
    <property type="match status" value="1"/>
</dbReference>
<dbReference type="PRINTS" id="PR00138">
    <property type="entry name" value="MATRIXIN"/>
</dbReference>
<dbReference type="GO" id="GO:0004222">
    <property type="term" value="F:metalloendopeptidase activity"/>
    <property type="evidence" value="ECO:0007669"/>
    <property type="project" value="InterPro"/>
</dbReference>
<feature type="signal peptide" evidence="5">
    <location>
        <begin position="1"/>
        <end position="25"/>
    </location>
</feature>
<dbReference type="AlphaFoldDB" id="A0A0S2TAN8"/>
<evidence type="ECO:0000256" key="2">
    <source>
        <dbReference type="ARBA" id="ARBA00022723"/>
    </source>
</evidence>
<dbReference type="InterPro" id="IPR001818">
    <property type="entry name" value="Pept_M10_metallopeptidase"/>
</dbReference>
<organism evidence="7 8">
    <name type="scientific">Candidatus Tenderia electrophaga</name>
    <dbReference type="NCBI Taxonomy" id="1748243"/>
    <lineage>
        <taxon>Bacteria</taxon>
        <taxon>Pseudomonadati</taxon>
        <taxon>Pseudomonadota</taxon>
        <taxon>Gammaproteobacteria</taxon>
        <taxon>Candidatus Tenderiales</taxon>
        <taxon>Candidatus Tenderiaceae</taxon>
        <taxon>Candidatus Tenderia</taxon>
    </lineage>
</organism>
<evidence type="ECO:0000256" key="1">
    <source>
        <dbReference type="ARBA" id="ARBA00022670"/>
    </source>
</evidence>
<dbReference type="Gene3D" id="3.40.390.10">
    <property type="entry name" value="Collagenase (Catalytic Domain)"/>
    <property type="match status" value="1"/>
</dbReference>
<keyword evidence="8" id="KW-1185">Reference proteome</keyword>
<keyword evidence="4" id="KW-0862">Zinc</keyword>
<evidence type="ECO:0000256" key="5">
    <source>
        <dbReference type="SAM" id="SignalP"/>
    </source>
</evidence>
<dbReference type="GO" id="GO:0008270">
    <property type="term" value="F:zinc ion binding"/>
    <property type="evidence" value="ECO:0007669"/>
    <property type="project" value="InterPro"/>
</dbReference>
<dbReference type="InterPro" id="IPR021190">
    <property type="entry name" value="Pept_M10A"/>
</dbReference>
<dbReference type="GO" id="GO:0006508">
    <property type="term" value="P:proteolysis"/>
    <property type="evidence" value="ECO:0007669"/>
    <property type="project" value="UniProtKB-KW"/>
</dbReference>
<protein>
    <recommendedName>
        <fullName evidence="6">Peptidase M10 metallopeptidase domain-containing protein</fullName>
    </recommendedName>
</protein>
<dbReference type="InterPro" id="IPR024079">
    <property type="entry name" value="MetalloPept_cat_dom_sf"/>
</dbReference>
<dbReference type="GO" id="GO:0031012">
    <property type="term" value="C:extracellular matrix"/>
    <property type="evidence" value="ECO:0007669"/>
    <property type="project" value="InterPro"/>
</dbReference>
<proteinExistence type="predicted"/>
<accession>A0A0S2TAN8</accession>
<gene>
    <name evidence="7" type="ORF">Tel_03125</name>
</gene>
<sequence>MGRRLIALLLSLTLGLCLNEAGAFAYRGQQAGVNTGATDSGEPIAWHQRDVSMGLNFGAQWNDAARLALRQWNEAGADFNWHADSNSATPCVNDGINSTGWSERSCSGDWGSIIASTRVTMTRVGGTWYINDTDILFNSSLQYARYAGPQRYDADGRPVYDFIRVALHEFGHAAGLLHPNEAGQQVDAIMNSGSRSLNLDHLQGDDIQGLHRLYAGARGSLDIVFEGVNGYQIGAGRISVGLDTLRNRRARESGALTLEIRASTAGAGDDYYLLGRIELSRLDAGQQRSLGWLSTAYTPPPAGLHSLSLALVEDGAAATPIYRQAIGYLEMQSDTVNSAQSSAAPDSGGGPADILLWLLAVYGLGRRYAANN</sequence>
<dbReference type="EMBL" id="CP013099">
    <property type="protein sequence ID" value="ALP52219.1"/>
    <property type="molecule type" value="Genomic_DNA"/>
</dbReference>
<dbReference type="SUPFAM" id="SSF55486">
    <property type="entry name" value="Metalloproteases ('zincins'), catalytic domain"/>
    <property type="match status" value="1"/>
</dbReference>
<evidence type="ECO:0000313" key="7">
    <source>
        <dbReference type="EMBL" id="ALP52219.1"/>
    </source>
</evidence>
<keyword evidence="3" id="KW-0378">Hydrolase</keyword>
<keyword evidence="5" id="KW-0732">Signal</keyword>
<keyword evidence="2" id="KW-0479">Metal-binding</keyword>
<name>A0A0S2TAN8_9GAMM</name>
<evidence type="ECO:0000256" key="4">
    <source>
        <dbReference type="ARBA" id="ARBA00022833"/>
    </source>
</evidence>
<dbReference type="STRING" id="1748243.Tel_03125"/>
<dbReference type="KEGG" id="tee:Tel_03125"/>
<feature type="domain" description="Peptidase M10 metallopeptidase" evidence="6">
    <location>
        <begin position="149"/>
        <end position="215"/>
    </location>
</feature>
<keyword evidence="1" id="KW-0645">Protease</keyword>
<dbReference type="Proteomes" id="UP000055136">
    <property type="component" value="Chromosome"/>
</dbReference>
<evidence type="ECO:0000259" key="6">
    <source>
        <dbReference type="Pfam" id="PF00413"/>
    </source>
</evidence>
<reference evidence="7" key="1">
    <citation type="submission" date="2015-10" db="EMBL/GenBank/DDBJ databases">
        <title>Description of Candidatus Tenderia electrophaga gen. nov, sp. nov., an Uncultivated Electroautotroph from a Biocathode Enrichment.</title>
        <authorList>
            <person name="Eddie B.J."/>
            <person name="Malanoski A.P."/>
            <person name="Wang Z."/>
            <person name="Hall R.J."/>
            <person name="Oh S.D."/>
            <person name="Heiner C."/>
            <person name="Lin B."/>
            <person name="Strycharz-Glaven S.M."/>
        </authorList>
    </citation>
    <scope>NUCLEOTIDE SEQUENCE [LARGE SCALE GENOMIC DNA]</scope>
    <source>
        <strain evidence="7">NRL1</strain>
    </source>
</reference>
<evidence type="ECO:0000256" key="3">
    <source>
        <dbReference type="ARBA" id="ARBA00022801"/>
    </source>
</evidence>
<evidence type="ECO:0000313" key="8">
    <source>
        <dbReference type="Proteomes" id="UP000055136"/>
    </source>
</evidence>
<feature type="chain" id="PRO_5006604894" description="Peptidase M10 metallopeptidase domain-containing protein" evidence="5">
    <location>
        <begin position="26"/>
        <end position="372"/>
    </location>
</feature>